<dbReference type="Proteomes" id="UP000616151">
    <property type="component" value="Unassembled WGS sequence"/>
</dbReference>
<comment type="caution">
    <text evidence="1">The sequence shown here is derived from an EMBL/GenBank/DDBJ whole genome shotgun (WGS) entry which is preliminary data.</text>
</comment>
<protein>
    <submittedName>
        <fullName evidence="1">DUF1127 domain-containing protein</fullName>
    </submittedName>
</protein>
<proteinExistence type="predicted"/>
<keyword evidence="2" id="KW-1185">Reference proteome</keyword>
<dbReference type="EMBL" id="JAENHL010000008">
    <property type="protein sequence ID" value="MBK1870481.1"/>
    <property type="molecule type" value="Genomic_DNA"/>
</dbReference>
<evidence type="ECO:0000313" key="1">
    <source>
        <dbReference type="EMBL" id="MBK1870481.1"/>
    </source>
</evidence>
<organism evidence="1 2">
    <name type="scientific">Taklimakanibacter albus</name>
    <dbReference type="NCBI Taxonomy" id="2800327"/>
    <lineage>
        <taxon>Bacteria</taxon>
        <taxon>Pseudomonadati</taxon>
        <taxon>Pseudomonadota</taxon>
        <taxon>Alphaproteobacteria</taxon>
        <taxon>Hyphomicrobiales</taxon>
        <taxon>Aestuariivirgaceae</taxon>
        <taxon>Taklimakanibacter</taxon>
    </lineage>
</organism>
<reference evidence="1" key="1">
    <citation type="submission" date="2021-01" db="EMBL/GenBank/DDBJ databases">
        <authorList>
            <person name="Sun Q."/>
        </authorList>
    </citation>
    <scope>NUCLEOTIDE SEQUENCE</scope>
    <source>
        <strain evidence="1">YIM B02566</strain>
    </source>
</reference>
<accession>A0ACC5RCR9</accession>
<name>A0ACC5RCR9_9HYPH</name>
<sequence>MRDYALNRAIFEDRIGNRSLFSRLFHNWRARKEVTQLTEFDDFLLADIGVSRADLEWAAKLPITTDPTRALEDRAVLRDRHQPRNRPGWGAY</sequence>
<gene>
    <name evidence="1" type="ORF">JHL16_29215</name>
</gene>
<evidence type="ECO:0000313" key="2">
    <source>
        <dbReference type="Proteomes" id="UP000616151"/>
    </source>
</evidence>